<keyword evidence="3 7" id="KW-0378">Hydrolase</keyword>
<dbReference type="Gene3D" id="3.40.50.1820">
    <property type="entry name" value="alpha/beta hydrolase"/>
    <property type="match status" value="1"/>
</dbReference>
<dbReference type="RefSeq" id="WP_136865374.1">
    <property type="nucleotide sequence ID" value="NZ_SWCJ01000028.1"/>
</dbReference>
<dbReference type="Proteomes" id="UP000305675">
    <property type="component" value="Unassembled WGS sequence"/>
</dbReference>
<dbReference type="PANTHER" id="PTHR10061:SF1">
    <property type="entry name" value="S-FORMYLGLUTATHIONE HYDROLASE YEIG"/>
    <property type="match status" value="1"/>
</dbReference>
<evidence type="ECO:0000256" key="4">
    <source>
        <dbReference type="ARBA" id="ARBA00047590"/>
    </source>
</evidence>
<evidence type="ECO:0000256" key="7">
    <source>
        <dbReference type="RuleBase" id="RU363068"/>
    </source>
</evidence>
<organism evidence="8 9">
    <name type="scientific">Ferrimonas aestuarii</name>
    <dbReference type="NCBI Taxonomy" id="2569539"/>
    <lineage>
        <taxon>Bacteria</taxon>
        <taxon>Pseudomonadati</taxon>
        <taxon>Pseudomonadota</taxon>
        <taxon>Gammaproteobacteria</taxon>
        <taxon>Alteromonadales</taxon>
        <taxon>Ferrimonadaceae</taxon>
        <taxon>Ferrimonas</taxon>
    </lineage>
</organism>
<dbReference type="InterPro" id="IPR000801">
    <property type="entry name" value="Esterase-like"/>
</dbReference>
<dbReference type="GO" id="GO:0052689">
    <property type="term" value="F:carboxylic ester hydrolase activity"/>
    <property type="evidence" value="ECO:0007669"/>
    <property type="project" value="UniProtKB-KW"/>
</dbReference>
<evidence type="ECO:0000256" key="6">
    <source>
        <dbReference type="PIRSR" id="PIRSR614186-1"/>
    </source>
</evidence>
<evidence type="ECO:0000313" key="9">
    <source>
        <dbReference type="Proteomes" id="UP000305675"/>
    </source>
</evidence>
<dbReference type="PANTHER" id="PTHR10061">
    <property type="entry name" value="S-FORMYLGLUTATHIONE HYDROLASE"/>
    <property type="match status" value="1"/>
</dbReference>
<dbReference type="GO" id="GO:0018738">
    <property type="term" value="F:S-formylglutathione hydrolase activity"/>
    <property type="evidence" value="ECO:0007669"/>
    <property type="project" value="UniProtKB-UniRule"/>
</dbReference>
<feature type="active site" description="Charge relay system" evidence="6">
    <location>
        <position position="227"/>
    </location>
</feature>
<name>A0A4U1BEB8_9GAMM</name>
<dbReference type="EC" id="3.1.2.12" evidence="5 7"/>
<dbReference type="OrthoDB" id="9782200at2"/>
<accession>A0A4U1BEB8</accession>
<protein>
    <recommendedName>
        <fullName evidence="5 7">S-formylglutathione hydrolase</fullName>
        <ecNumber evidence="5 7">3.1.2.12</ecNumber>
    </recommendedName>
</protein>
<dbReference type="EMBL" id="SWCJ01000028">
    <property type="protein sequence ID" value="TKB49176.1"/>
    <property type="molecule type" value="Genomic_DNA"/>
</dbReference>
<dbReference type="FunFam" id="3.40.50.1820:FF:000002">
    <property type="entry name" value="S-formylglutathione hydrolase"/>
    <property type="match status" value="1"/>
</dbReference>
<evidence type="ECO:0000256" key="5">
    <source>
        <dbReference type="NCBIfam" id="TIGR02821"/>
    </source>
</evidence>
<comment type="caution">
    <text evidence="8">The sequence shown here is derived from an EMBL/GenBank/DDBJ whole genome shotgun (WGS) entry which is preliminary data.</text>
</comment>
<evidence type="ECO:0000256" key="3">
    <source>
        <dbReference type="ARBA" id="ARBA00022801"/>
    </source>
</evidence>
<evidence type="ECO:0000256" key="2">
    <source>
        <dbReference type="ARBA" id="ARBA00022487"/>
    </source>
</evidence>
<comment type="similarity">
    <text evidence="1 7">Belongs to the esterase D family.</text>
</comment>
<comment type="catalytic activity">
    <reaction evidence="4 7">
        <text>S-formylglutathione + H2O = formate + glutathione + H(+)</text>
        <dbReference type="Rhea" id="RHEA:14961"/>
        <dbReference type="ChEBI" id="CHEBI:15377"/>
        <dbReference type="ChEBI" id="CHEBI:15378"/>
        <dbReference type="ChEBI" id="CHEBI:15740"/>
        <dbReference type="ChEBI" id="CHEBI:57688"/>
        <dbReference type="ChEBI" id="CHEBI:57925"/>
        <dbReference type="EC" id="3.1.2.12"/>
    </reaction>
</comment>
<keyword evidence="2 7" id="KW-0719">Serine esterase</keyword>
<evidence type="ECO:0000313" key="8">
    <source>
        <dbReference type="EMBL" id="TKB49176.1"/>
    </source>
</evidence>
<gene>
    <name evidence="8" type="primary">fghA</name>
    <name evidence="8" type="ORF">FCL42_20960</name>
</gene>
<dbReference type="InterPro" id="IPR029058">
    <property type="entry name" value="AB_hydrolase_fold"/>
</dbReference>
<dbReference type="GO" id="GO:0005829">
    <property type="term" value="C:cytosol"/>
    <property type="evidence" value="ECO:0007669"/>
    <property type="project" value="TreeGrafter"/>
</dbReference>
<keyword evidence="9" id="KW-1185">Reference proteome</keyword>
<proteinExistence type="inferred from homology"/>
<dbReference type="GO" id="GO:0046294">
    <property type="term" value="P:formaldehyde catabolic process"/>
    <property type="evidence" value="ECO:0007669"/>
    <property type="project" value="InterPro"/>
</dbReference>
<comment type="function">
    <text evidence="7">Serine hydrolase involved in the detoxification of formaldehyde.</text>
</comment>
<reference evidence="8 9" key="1">
    <citation type="submission" date="2019-04" db="EMBL/GenBank/DDBJ databases">
        <authorList>
            <person name="Hwang J.C."/>
        </authorList>
    </citation>
    <scope>NUCLEOTIDE SEQUENCE [LARGE SCALE GENOMIC DNA]</scope>
    <source>
        <strain evidence="8 9">IMCC35002</strain>
    </source>
</reference>
<feature type="active site" description="Charge relay system" evidence="6">
    <location>
        <position position="149"/>
    </location>
</feature>
<dbReference type="NCBIfam" id="TIGR02821">
    <property type="entry name" value="fghA_ester_D"/>
    <property type="match status" value="1"/>
</dbReference>
<dbReference type="SUPFAM" id="SSF53474">
    <property type="entry name" value="alpha/beta-Hydrolases"/>
    <property type="match status" value="1"/>
</dbReference>
<evidence type="ECO:0000256" key="1">
    <source>
        <dbReference type="ARBA" id="ARBA00005622"/>
    </source>
</evidence>
<dbReference type="AlphaFoldDB" id="A0A4U1BEB8"/>
<sequence length="281" mass="31087">MSTLENISCNRAFGGWHKRYRHTSSTTGTEMVFAIYLPPQASGSRKVPVLYWLSGLTCTDENFMQKAGAQRMAAELGIAIVAPDTSPRGEEVANDEGYDLGQGAGFYVNSTQAPWQSHYQMYDYITKELPELVEANFPVNDKRSIAGHSMGGHGALISALKNPGRYLSASAFSPIVNPTQVPWGQKAFAAYLGDDVEAWKAYDSCELIAAADANDRTPMLVSQGLSDEFLAEQLTPQRLKQAARDNGYPLVLEQHEGYDHSYYFIASFIEQHLKFHANFLV</sequence>
<dbReference type="Pfam" id="PF00756">
    <property type="entry name" value="Esterase"/>
    <property type="match status" value="1"/>
</dbReference>
<dbReference type="InterPro" id="IPR014186">
    <property type="entry name" value="S-formylglutathione_hydrol"/>
</dbReference>
<feature type="active site" description="Charge relay system" evidence="6">
    <location>
        <position position="260"/>
    </location>
</feature>